<dbReference type="AntiFam" id="ANF00207">
    <property type="entry name" value="Shadow ORF (opposite glnS)"/>
</dbReference>
<name>A0A645GM24_9ZZZZ</name>
<comment type="caution">
    <text evidence="1">The sequence shown here is derived from an EMBL/GenBank/DDBJ whole genome shotgun (WGS) entry which is preliminary data.</text>
</comment>
<reference evidence="1" key="1">
    <citation type="submission" date="2019-08" db="EMBL/GenBank/DDBJ databases">
        <authorList>
            <person name="Kucharzyk K."/>
            <person name="Murdoch R.W."/>
            <person name="Higgins S."/>
            <person name="Loffler F."/>
        </authorList>
    </citation>
    <scope>NUCLEOTIDE SEQUENCE</scope>
</reference>
<gene>
    <name evidence="1" type="ORF">SDC9_174648</name>
</gene>
<evidence type="ECO:0000313" key="1">
    <source>
        <dbReference type="EMBL" id="MPN27220.1"/>
    </source>
</evidence>
<dbReference type="EMBL" id="VSSQ01077028">
    <property type="protein sequence ID" value="MPN27220.1"/>
    <property type="molecule type" value="Genomic_DNA"/>
</dbReference>
<accession>A0A645GM24</accession>
<protein>
    <submittedName>
        <fullName evidence="1">Uncharacterized protein</fullName>
    </submittedName>
</protein>
<sequence>MFKPRLAHHPVVQRAVDFELQRAQRVGHALQRVLQRVLEVVHRVDAPFAARAVVVVAQDPVERRVPHQNVRRRHIDLRAEGSGSIREVARFHARKKGQVFFHAAVPPRAVAAGLREGAPVFPHLVLGEIVHIGKALLDELHRQLVAGVKIVRTVGQLVPAVPQPADVLHDGVHILLVLFGGVGVVKAEVALAAVFFGDAEVDE</sequence>
<dbReference type="AlphaFoldDB" id="A0A645GM24"/>
<proteinExistence type="predicted"/>
<organism evidence="1">
    <name type="scientific">bioreactor metagenome</name>
    <dbReference type="NCBI Taxonomy" id="1076179"/>
    <lineage>
        <taxon>unclassified sequences</taxon>
        <taxon>metagenomes</taxon>
        <taxon>ecological metagenomes</taxon>
    </lineage>
</organism>